<comment type="caution">
    <text evidence="1">The sequence shown here is derived from an EMBL/GenBank/DDBJ whole genome shotgun (WGS) entry which is preliminary data.</text>
</comment>
<proteinExistence type="predicted"/>
<reference evidence="1" key="1">
    <citation type="journal article" date="2015" name="Nature">
        <title>Complex archaea that bridge the gap between prokaryotes and eukaryotes.</title>
        <authorList>
            <person name="Spang A."/>
            <person name="Saw J.H."/>
            <person name="Jorgensen S.L."/>
            <person name="Zaremba-Niedzwiedzka K."/>
            <person name="Martijn J."/>
            <person name="Lind A.E."/>
            <person name="van Eijk R."/>
            <person name="Schleper C."/>
            <person name="Guy L."/>
            <person name="Ettema T.J."/>
        </authorList>
    </citation>
    <scope>NUCLEOTIDE SEQUENCE</scope>
</reference>
<dbReference type="AlphaFoldDB" id="A0A0F9RX12"/>
<evidence type="ECO:0008006" key="2">
    <source>
        <dbReference type="Google" id="ProtNLM"/>
    </source>
</evidence>
<gene>
    <name evidence="1" type="ORF">LCGC14_0843470</name>
</gene>
<accession>A0A0F9RX12</accession>
<organism evidence="1">
    <name type="scientific">marine sediment metagenome</name>
    <dbReference type="NCBI Taxonomy" id="412755"/>
    <lineage>
        <taxon>unclassified sequences</taxon>
        <taxon>metagenomes</taxon>
        <taxon>ecological metagenomes</taxon>
    </lineage>
</organism>
<dbReference type="EMBL" id="LAZR01002484">
    <property type="protein sequence ID" value="KKN29486.1"/>
    <property type="molecule type" value="Genomic_DNA"/>
</dbReference>
<sequence length="81" mass="9043">MAVRDKVVSTRDIRSFDINLKIQDDAIPKGMLGEIIHQDNDKRFIVVKFENLLNGSFGDGLVDGLDAVEVVDETPPSDIMR</sequence>
<name>A0A0F9RX12_9ZZZZ</name>
<evidence type="ECO:0000313" key="1">
    <source>
        <dbReference type="EMBL" id="KKN29486.1"/>
    </source>
</evidence>
<protein>
    <recommendedName>
        <fullName evidence="2">DUF4926 domain-containing protein</fullName>
    </recommendedName>
</protein>